<dbReference type="EMBL" id="DVFK01000055">
    <property type="protein sequence ID" value="HIQ67574.1"/>
    <property type="molecule type" value="Genomic_DNA"/>
</dbReference>
<comment type="caution">
    <text evidence="2">The sequence shown here is derived from an EMBL/GenBank/DDBJ whole genome shotgun (WGS) entry which is preliminary data.</text>
</comment>
<accession>A0A9D0Z1S6</accession>
<gene>
    <name evidence="2" type="ORF">IAB74_03570</name>
</gene>
<name>A0A9D0Z1S6_9FIRM</name>
<proteinExistence type="predicted"/>
<feature type="transmembrane region" description="Helical" evidence="1">
    <location>
        <begin position="61"/>
        <end position="80"/>
    </location>
</feature>
<dbReference type="Proteomes" id="UP000886796">
    <property type="component" value="Unassembled WGS sequence"/>
</dbReference>
<keyword evidence="1" id="KW-0812">Transmembrane</keyword>
<evidence type="ECO:0000313" key="2">
    <source>
        <dbReference type="EMBL" id="HIQ67574.1"/>
    </source>
</evidence>
<feature type="transmembrane region" description="Helical" evidence="1">
    <location>
        <begin position="31"/>
        <end position="49"/>
    </location>
</feature>
<keyword evidence="1" id="KW-0472">Membrane</keyword>
<dbReference type="AlphaFoldDB" id="A0A9D0Z1S6"/>
<feature type="non-terminal residue" evidence="2">
    <location>
        <position position="1"/>
    </location>
</feature>
<reference evidence="2" key="2">
    <citation type="journal article" date="2021" name="PeerJ">
        <title>Extensive microbial diversity within the chicken gut microbiome revealed by metagenomics and culture.</title>
        <authorList>
            <person name="Gilroy R."/>
            <person name="Ravi A."/>
            <person name="Getino M."/>
            <person name="Pursley I."/>
            <person name="Horton D.L."/>
            <person name="Alikhan N.F."/>
            <person name="Baker D."/>
            <person name="Gharbi K."/>
            <person name="Hall N."/>
            <person name="Watson M."/>
            <person name="Adriaenssens E.M."/>
            <person name="Foster-Nyarko E."/>
            <person name="Jarju S."/>
            <person name="Secka A."/>
            <person name="Antonio M."/>
            <person name="Oren A."/>
            <person name="Chaudhuri R.R."/>
            <person name="La Ragione R."/>
            <person name="Hildebrand F."/>
            <person name="Pallen M.J."/>
        </authorList>
    </citation>
    <scope>NUCLEOTIDE SEQUENCE</scope>
    <source>
        <strain evidence="2">13361</strain>
    </source>
</reference>
<reference evidence="2" key="1">
    <citation type="submission" date="2020-10" db="EMBL/GenBank/DDBJ databases">
        <authorList>
            <person name="Gilroy R."/>
        </authorList>
    </citation>
    <scope>NUCLEOTIDE SEQUENCE</scope>
    <source>
        <strain evidence="2">13361</strain>
    </source>
</reference>
<keyword evidence="1" id="KW-1133">Transmembrane helix</keyword>
<evidence type="ECO:0000313" key="3">
    <source>
        <dbReference type="Proteomes" id="UP000886796"/>
    </source>
</evidence>
<evidence type="ECO:0000256" key="1">
    <source>
        <dbReference type="SAM" id="Phobius"/>
    </source>
</evidence>
<organism evidence="2 3">
    <name type="scientific">Candidatus Faecousia excrementigallinarum</name>
    <dbReference type="NCBI Taxonomy" id="2840806"/>
    <lineage>
        <taxon>Bacteria</taxon>
        <taxon>Bacillati</taxon>
        <taxon>Bacillota</taxon>
        <taxon>Clostridia</taxon>
        <taxon>Eubacteriales</taxon>
        <taxon>Oscillospiraceae</taxon>
        <taxon>Faecousia</taxon>
    </lineage>
</organism>
<protein>
    <submittedName>
        <fullName evidence="2">Uncharacterized protein</fullName>
    </submittedName>
</protein>
<sequence length="82" mass="8801">RVMTYALLAGLALFILYLVFAGTGVKALKFITGIITILDGGLILGFLYLTQELKKRRSRWIAAGGLSLVVCTLVSLLLGFPG</sequence>